<protein>
    <recommendedName>
        <fullName evidence="1">Rad51-like C-terminal domain-containing protein</fullName>
    </recommendedName>
</protein>
<dbReference type="PANTHER" id="PTHR46487:SF1">
    <property type="entry name" value="DNA REPAIR PROTEIN XRCC3"/>
    <property type="match status" value="1"/>
</dbReference>
<dbReference type="GO" id="GO:0045003">
    <property type="term" value="P:double-strand break repair via synthesis-dependent strand annealing"/>
    <property type="evidence" value="ECO:0007669"/>
    <property type="project" value="TreeGrafter"/>
</dbReference>
<dbReference type="RefSeq" id="XP_004831114.1">
    <property type="nucleotide sequence ID" value="XM_004831057.1"/>
</dbReference>
<dbReference type="VEuPathDB" id="PiroplasmaDB:BEWA_008580"/>
<dbReference type="GO" id="GO:0033065">
    <property type="term" value="C:Rad51C-XRCC3 complex"/>
    <property type="evidence" value="ECO:0007669"/>
    <property type="project" value="TreeGrafter"/>
</dbReference>
<dbReference type="InterPro" id="IPR013632">
    <property type="entry name" value="Rad51_C"/>
</dbReference>
<dbReference type="InterPro" id="IPR027417">
    <property type="entry name" value="P-loop_NTPase"/>
</dbReference>
<dbReference type="SUPFAM" id="SSF52540">
    <property type="entry name" value="P-loop containing nucleoside triphosphate hydrolases"/>
    <property type="match status" value="1"/>
</dbReference>
<dbReference type="EMBL" id="CP001670">
    <property type="protein sequence ID" value="AFZ81448.1"/>
    <property type="molecule type" value="Genomic_DNA"/>
</dbReference>
<gene>
    <name evidence="2" type="ORF">BEWA_008580</name>
</gene>
<name>L0B1U6_THEEQ</name>
<accession>L0B1U6</accession>
<dbReference type="AlphaFoldDB" id="L0B1U6"/>
<dbReference type="KEGG" id="beq:BEWA_008580"/>
<feature type="domain" description="Rad51-like C-terminal" evidence="1">
    <location>
        <begin position="16"/>
        <end position="191"/>
    </location>
</feature>
<keyword evidence="3" id="KW-1185">Reference proteome</keyword>
<sequence>MNLKPYLLTSIVESKRQDHINVINDRKCNIDMRNLLNYLLIDKVNNSTELYEVLAHKFVSLLRANVKLLILDSIASIYRFSSKEERSPDDKPMIDVISILKRVAHEHNLAVLVINQATTALNTYSAPFLNPRSRVRPALGDLWTKCINSRILLWIDRREGWRDKSRHFQIIFGSNAPTSSPIPFIITKRGIEVRDIITMFRD</sequence>
<organism evidence="2 3">
    <name type="scientific">Theileria equi strain WA</name>
    <dbReference type="NCBI Taxonomy" id="1537102"/>
    <lineage>
        <taxon>Eukaryota</taxon>
        <taxon>Sar</taxon>
        <taxon>Alveolata</taxon>
        <taxon>Apicomplexa</taxon>
        <taxon>Aconoidasida</taxon>
        <taxon>Piroplasmida</taxon>
        <taxon>Theileriidae</taxon>
        <taxon>Theileria</taxon>
    </lineage>
</organism>
<proteinExistence type="predicted"/>
<dbReference type="GO" id="GO:0071140">
    <property type="term" value="P:resolution of mitotic recombination intermediates"/>
    <property type="evidence" value="ECO:0007669"/>
    <property type="project" value="TreeGrafter"/>
</dbReference>
<dbReference type="GO" id="GO:0005657">
    <property type="term" value="C:replication fork"/>
    <property type="evidence" value="ECO:0007669"/>
    <property type="project" value="TreeGrafter"/>
</dbReference>
<dbReference type="PANTHER" id="PTHR46487">
    <property type="entry name" value="DNA REPAIR PROTEIN XRCC3"/>
    <property type="match status" value="1"/>
</dbReference>
<dbReference type="OrthoDB" id="361428at2759"/>
<dbReference type="Gene3D" id="3.40.50.300">
    <property type="entry name" value="P-loop containing nucleotide triphosphate hydrolases"/>
    <property type="match status" value="1"/>
</dbReference>
<dbReference type="Pfam" id="PF08423">
    <property type="entry name" value="Rad51"/>
    <property type="match status" value="1"/>
</dbReference>
<dbReference type="GO" id="GO:0000722">
    <property type="term" value="P:telomere maintenance via recombination"/>
    <property type="evidence" value="ECO:0007669"/>
    <property type="project" value="TreeGrafter"/>
</dbReference>
<dbReference type="eggNOG" id="KOG1564">
    <property type="taxonomic scope" value="Eukaryota"/>
</dbReference>
<reference evidence="2 3" key="1">
    <citation type="journal article" date="2012" name="BMC Genomics">
        <title>Comparative genomic analysis and phylogenetic position of Theileria equi.</title>
        <authorList>
            <person name="Kappmeyer L.S."/>
            <person name="Thiagarajan M."/>
            <person name="Herndon D.R."/>
            <person name="Ramsay J.D."/>
            <person name="Caler E."/>
            <person name="Djikeng A."/>
            <person name="Gillespie J.J."/>
            <person name="Lau A.O."/>
            <person name="Roalson E.H."/>
            <person name="Silva J.C."/>
            <person name="Silva M.G."/>
            <person name="Suarez C.E."/>
            <person name="Ueti M.W."/>
            <person name="Nene V.M."/>
            <person name="Mealey R.H."/>
            <person name="Knowles D.P."/>
            <person name="Brayton K.A."/>
        </authorList>
    </citation>
    <scope>NUCLEOTIDE SEQUENCE [LARGE SCALE GENOMIC DNA]</scope>
    <source>
        <strain evidence="2 3">WA</strain>
    </source>
</reference>
<dbReference type="Proteomes" id="UP000031512">
    <property type="component" value="Chromosome 3"/>
</dbReference>
<dbReference type="GO" id="GO:0000400">
    <property type="term" value="F:four-way junction DNA binding"/>
    <property type="evidence" value="ECO:0007669"/>
    <property type="project" value="TreeGrafter"/>
</dbReference>
<dbReference type="GeneID" id="15805549"/>
<evidence type="ECO:0000313" key="2">
    <source>
        <dbReference type="EMBL" id="AFZ81448.1"/>
    </source>
</evidence>
<evidence type="ECO:0000313" key="3">
    <source>
        <dbReference type="Proteomes" id="UP000031512"/>
    </source>
</evidence>
<dbReference type="GO" id="GO:0090656">
    <property type="term" value="P:t-circle formation"/>
    <property type="evidence" value="ECO:0007669"/>
    <property type="project" value="TreeGrafter"/>
</dbReference>
<evidence type="ECO:0000259" key="1">
    <source>
        <dbReference type="Pfam" id="PF08423"/>
    </source>
</evidence>
<dbReference type="STRING" id="1537102.L0B1U6"/>